<protein>
    <submittedName>
        <fullName evidence="1">Uncharacterized protein</fullName>
    </submittedName>
</protein>
<name>A0A9P1JE89_BACAS</name>
<dbReference type="Proteomes" id="UP000006562">
    <property type="component" value="Chromosome"/>
</dbReference>
<reference evidence="1 2" key="1">
    <citation type="journal article" date="2011" name="Int. J. Syst. Evol. Microbiol.">
        <title>Relationship of Bacillus amyloliquefaciens clades associated with strains DSM 7T and FZB42T: a proposal for Bacillus amyloliquefaciens subsp. amyloliquefaciens subsp. nov. and Bacillus amyloliquefaciens subsp. plantarum subsp. nov. based on complete genome sequence comparisons.</title>
        <authorList>
            <person name="Borriss R."/>
            <person name="Chen X.H."/>
            <person name="Rueckert C."/>
            <person name="Blom J."/>
            <person name="Becker A."/>
            <person name="Baumgarth B."/>
            <person name="Fan B."/>
            <person name="Pukall R."/>
            <person name="Schumann P."/>
            <person name="Sproer C."/>
            <person name="Junge H."/>
            <person name="Vater J."/>
            <person name="Puhler A."/>
            <person name="Klenk H.P."/>
        </authorList>
    </citation>
    <scope>NUCLEOTIDE SEQUENCE [LARGE SCALE GENOMIC DNA]</scope>
    <source>
        <strain evidence="2">DSM 7</strain>
    </source>
</reference>
<sequence length="186" mass="21882">MSFIDYQLEMTLNGYFLRGGIDLGDYYGDDDFAYGPALIEAHDLESSKAIYPRIILSDEMIKMVSQHLGYYGSASYAPQNSHLLIDEDDKVFVNYLYGLHEIYNTTEDIMEYIQKIQSHKDIILTKLNHFKSDKKLYSKYEWVAQYHNYYCDEYFEKNAIQQFNLKIPSIQTRNFSRIAISDLILI</sequence>
<evidence type="ECO:0000313" key="1">
    <source>
        <dbReference type="EMBL" id="CBI41308.1"/>
    </source>
</evidence>
<reference evidence="2" key="2">
    <citation type="journal article" date="2011" name="J. Biotechnol.">
        <title>Genome sequence of B. amyloliquefaciens type strain DSM7(T) reveals differences to plant-associated B. amyloliquefaciens FZB42.</title>
        <authorList>
            <person name="Ruckert C."/>
            <person name="Blom J."/>
            <person name="Chen X."/>
            <person name="Reva O."/>
            <person name="Borriss R."/>
        </authorList>
    </citation>
    <scope>NUCLEOTIDE SEQUENCE [LARGE SCALE GENOMIC DNA]</scope>
    <source>
        <strain evidence="2">DSM 7</strain>
    </source>
</reference>
<dbReference type="AlphaFoldDB" id="A0A9P1JE89"/>
<accession>A0A9P1JE89</accession>
<gene>
    <name evidence="1" type="ordered locus">BAMF_0182</name>
</gene>
<organism evidence="1 2">
    <name type="scientific">Bacillus amyloliquefaciens (strain ATCC 23350 / DSM 7 / BCRC 11601 / CCUG 28519 / NBRC 15535 / NRRL B-14393 / F)</name>
    <dbReference type="NCBI Taxonomy" id="692420"/>
    <lineage>
        <taxon>Bacteria</taxon>
        <taxon>Bacillati</taxon>
        <taxon>Bacillota</taxon>
        <taxon>Bacilli</taxon>
        <taxon>Bacillales</taxon>
        <taxon>Bacillaceae</taxon>
        <taxon>Bacillus</taxon>
        <taxon>Bacillus amyloliquefaciens group</taxon>
    </lineage>
</organism>
<proteinExistence type="predicted"/>
<dbReference type="KEGG" id="bao:BAMF_0182"/>
<dbReference type="EMBL" id="FN597644">
    <property type="protein sequence ID" value="CBI41308.1"/>
    <property type="molecule type" value="Genomic_DNA"/>
</dbReference>
<keyword evidence="2" id="KW-1185">Reference proteome</keyword>
<evidence type="ECO:0000313" key="2">
    <source>
        <dbReference type="Proteomes" id="UP000006562"/>
    </source>
</evidence>